<organism evidence="2 3">
    <name type="scientific">Lasiosphaeris hirsuta</name>
    <dbReference type="NCBI Taxonomy" id="260670"/>
    <lineage>
        <taxon>Eukaryota</taxon>
        <taxon>Fungi</taxon>
        <taxon>Dikarya</taxon>
        <taxon>Ascomycota</taxon>
        <taxon>Pezizomycotina</taxon>
        <taxon>Sordariomycetes</taxon>
        <taxon>Sordariomycetidae</taxon>
        <taxon>Sordariales</taxon>
        <taxon>Lasiosphaeriaceae</taxon>
        <taxon>Lasiosphaeris</taxon>
    </lineage>
</organism>
<dbReference type="EMBL" id="JAUKUA010000001">
    <property type="protein sequence ID" value="KAK0730485.1"/>
    <property type="molecule type" value="Genomic_DNA"/>
</dbReference>
<accession>A0AA40BA43</accession>
<evidence type="ECO:0000313" key="3">
    <source>
        <dbReference type="Proteomes" id="UP001172102"/>
    </source>
</evidence>
<reference evidence="2" key="1">
    <citation type="submission" date="2023-06" db="EMBL/GenBank/DDBJ databases">
        <title>Genome-scale phylogeny and comparative genomics of the fungal order Sordariales.</title>
        <authorList>
            <consortium name="Lawrence Berkeley National Laboratory"/>
            <person name="Hensen N."/>
            <person name="Bonometti L."/>
            <person name="Westerberg I."/>
            <person name="Brannstrom I.O."/>
            <person name="Guillou S."/>
            <person name="Cros-Aarteil S."/>
            <person name="Calhoun S."/>
            <person name="Haridas S."/>
            <person name="Kuo A."/>
            <person name="Mondo S."/>
            <person name="Pangilinan J."/>
            <person name="Riley R."/>
            <person name="Labutti K."/>
            <person name="Andreopoulos B."/>
            <person name="Lipzen A."/>
            <person name="Chen C."/>
            <person name="Yanf M."/>
            <person name="Daum C."/>
            <person name="Ng V."/>
            <person name="Clum A."/>
            <person name="Steindorff A."/>
            <person name="Ohm R."/>
            <person name="Martin F."/>
            <person name="Silar P."/>
            <person name="Natvig D."/>
            <person name="Lalanne C."/>
            <person name="Gautier V."/>
            <person name="Ament-Velasquez S.L."/>
            <person name="Kruys A."/>
            <person name="Hutchinson M.I."/>
            <person name="Powell A.J."/>
            <person name="Barry K."/>
            <person name="Miller A.N."/>
            <person name="Grigoriev I.V."/>
            <person name="Debuchy R."/>
            <person name="Gladieux P."/>
            <person name="Thoren M.H."/>
            <person name="Johannesson H."/>
        </authorList>
    </citation>
    <scope>NUCLEOTIDE SEQUENCE</scope>
    <source>
        <strain evidence="2">SMH4607-1</strain>
    </source>
</reference>
<keyword evidence="3" id="KW-1185">Reference proteome</keyword>
<dbReference type="Proteomes" id="UP001172102">
    <property type="component" value="Unassembled WGS sequence"/>
</dbReference>
<comment type="caution">
    <text evidence="2">The sequence shown here is derived from an EMBL/GenBank/DDBJ whole genome shotgun (WGS) entry which is preliminary data.</text>
</comment>
<name>A0AA40BA43_9PEZI</name>
<dbReference type="Pfam" id="PF04068">
    <property type="entry name" value="Fer4_RLI"/>
    <property type="match status" value="1"/>
</dbReference>
<protein>
    <recommendedName>
        <fullName evidence="1">RNase L inhibitor RLI-like possible metal-binding domain-containing protein</fullName>
    </recommendedName>
</protein>
<feature type="domain" description="RNase L inhibitor RLI-like possible metal-binding" evidence="1">
    <location>
        <begin position="6"/>
        <end position="36"/>
    </location>
</feature>
<sequence>MSDKLTRVAIVNSDKCKPKKCRQECKKSCPVVRSGKLCIEVSFTSPPPPPTPCIPDSAIHRASNTSNPRLPPNLDWRSSQSRCVSVVEFAPSAAHSVPSQSSTCLPTSKAKSHIATRPTASSSTGFLCRDPEMSLV</sequence>
<dbReference type="InterPro" id="IPR007209">
    <property type="entry name" value="RNaseL-inhib-like_metal-bd_dom"/>
</dbReference>
<dbReference type="AlphaFoldDB" id="A0AA40BA43"/>
<dbReference type="PANTHER" id="PTHR19248">
    <property type="entry name" value="ATP-BINDING TRANSPORT PROTEIN-RELATED"/>
    <property type="match status" value="1"/>
</dbReference>
<dbReference type="InterPro" id="IPR013283">
    <property type="entry name" value="RLI1"/>
</dbReference>
<evidence type="ECO:0000259" key="1">
    <source>
        <dbReference type="Pfam" id="PF04068"/>
    </source>
</evidence>
<gene>
    <name evidence="2" type="ORF">B0H67DRAFT_35021</name>
</gene>
<evidence type="ECO:0000313" key="2">
    <source>
        <dbReference type="EMBL" id="KAK0730485.1"/>
    </source>
</evidence>
<proteinExistence type="predicted"/>